<dbReference type="AlphaFoldDB" id="J9GPF6"/>
<gene>
    <name evidence="1" type="ORF">EVA_01821</name>
</gene>
<comment type="caution">
    <text evidence="1">The sequence shown here is derived from an EMBL/GenBank/DDBJ whole genome shotgun (WGS) entry which is preliminary data.</text>
</comment>
<proteinExistence type="predicted"/>
<name>J9GPF6_9ZZZZ</name>
<dbReference type="EMBL" id="AMCI01000261">
    <property type="protein sequence ID" value="EJX10072.1"/>
    <property type="molecule type" value="Genomic_DNA"/>
</dbReference>
<evidence type="ECO:0000313" key="1">
    <source>
        <dbReference type="EMBL" id="EJX10072.1"/>
    </source>
</evidence>
<organism evidence="1">
    <name type="scientific">gut metagenome</name>
    <dbReference type="NCBI Taxonomy" id="749906"/>
    <lineage>
        <taxon>unclassified sequences</taxon>
        <taxon>metagenomes</taxon>
        <taxon>organismal metagenomes</taxon>
    </lineage>
</organism>
<accession>J9GPF6</accession>
<sequence>MNGNSGATYAINCAGDKGSIQLRSKKNSGIVTTVSGGKAKKVTIEWNNGTANSRKLNIYGSDKPYVLPTDLYDTTKQGELIGSIDRDSTTLDITGDYSYIGLRSEKGAMYLNSITITWEKEGGATQEVVVNLADGYGTLYNTDALTVPTGASCGIVTGVTNGTLNIDYKYTEGQNIPAKTPVLIKATGKNSITFTTTTSTETAPVGNLLKGADQDGLFTAEPNYYYYKLAYDDFNAKTGLGFYFGAANGGAFKMKAGKAYLAVEKSVAQGAQKFCLEGNTTGIEAVEQADEANRVVYTLDGRRVMDEKLAKGIYIINGKKVLVK</sequence>
<reference evidence="1" key="1">
    <citation type="journal article" date="2012" name="PLoS ONE">
        <title>Gene sets for utilization of primary and secondary nutrition supplies in the distal gut of endangered iberian lynx.</title>
        <authorList>
            <person name="Alcaide M."/>
            <person name="Messina E."/>
            <person name="Richter M."/>
            <person name="Bargiela R."/>
            <person name="Peplies J."/>
            <person name="Huws S.A."/>
            <person name="Newbold C.J."/>
            <person name="Golyshin P.N."/>
            <person name="Simon M.A."/>
            <person name="Lopez G."/>
            <person name="Yakimov M.M."/>
            <person name="Ferrer M."/>
        </authorList>
    </citation>
    <scope>NUCLEOTIDE SEQUENCE</scope>
</reference>
<protein>
    <submittedName>
        <fullName evidence="1">Uncharacterized protein</fullName>
    </submittedName>
</protein>